<evidence type="ECO:0000256" key="1">
    <source>
        <dbReference type="ARBA" id="ARBA00007623"/>
    </source>
</evidence>
<dbReference type="GO" id="GO:0006508">
    <property type="term" value="P:proteolysis"/>
    <property type="evidence" value="ECO:0007669"/>
    <property type="project" value="InterPro"/>
</dbReference>
<dbReference type="PRINTS" id="PR00704">
    <property type="entry name" value="CALPAIN"/>
</dbReference>
<sequence length="674" mass="77015">MTSKYDRIKSECKKKNILWEDPEFQAVQTSVFYYQTPPFTFQWKRLADISGTPMFMSDGENFDIIPGKMGDRWLVSCLGVLYSLKNLFYRVVPADQNFENSYGVFRFRLWWCGEWVEVLVDDRLPTINGKLAFLQPHKSNCYWASLLEKAIAKLHGSYEALKYGTRSDGLSDLTGGIVETIPVKSGNDSIRPVILRSILDTTCIITCIAIKGNSSQFKSQPEKLPNGIGIGVSYRLCSLDKVENMMGDSVQLVRLKDPLASETFGTKTGFNGEWSSMSNAWDKVSIQERDRLLGQLDVGEFWMSFMSLTETFTNLECIHLDTDTAKDELSLTDRPRRWSMKMFQGFWRKGVSAGGCRNHDSFHINPQLQLYVTDKEDVIIALNQHTAVEPKVIGFTMYKLTNVKNKVSESLSKEFFKSQVSFINSDYGNSRHVSYRCNLDVGKYLLMATTYEPGEESGFTVRILGNSLKLAQLETQTMMLLDPFPPISTIRNESDAVKEKRCQYEPVFMQLADENKTINCFELQELLEACLPNDYIKSCASLDICRQIVSLVDKSGMGRINFLQFKTFIVNLKTWQGVFKIYTKEKSGILRAERLRDALFDVGFQLSSDIMSILMLRYMRKDGTLRMGDFCSAILHLTTAFEIFQRKDHDQDNLIKIEMVDVMDQISTPVLIVL</sequence>
<protein>
    <submittedName>
        <fullName evidence="5">Calpain-C</fullName>
    </submittedName>
</protein>
<dbReference type="GO" id="GO:0005737">
    <property type="term" value="C:cytoplasm"/>
    <property type="evidence" value="ECO:0007669"/>
    <property type="project" value="TreeGrafter"/>
</dbReference>
<name>A0A9Q0MJK4_9DIPT</name>
<dbReference type="CDD" id="cd00044">
    <property type="entry name" value="CysPc"/>
    <property type="match status" value="1"/>
</dbReference>
<proteinExistence type="inferred from homology"/>
<dbReference type="InterPro" id="IPR001300">
    <property type="entry name" value="Peptidase_C2_calpain_cat"/>
</dbReference>
<evidence type="ECO:0000313" key="6">
    <source>
        <dbReference type="Proteomes" id="UP001151699"/>
    </source>
</evidence>
<dbReference type="InterPro" id="IPR011992">
    <property type="entry name" value="EF-hand-dom_pair"/>
</dbReference>
<dbReference type="SUPFAM" id="SSF49758">
    <property type="entry name" value="Calpain large subunit, middle domain (domain III)"/>
    <property type="match status" value="1"/>
</dbReference>
<dbReference type="PROSITE" id="PS50222">
    <property type="entry name" value="EF_HAND_2"/>
    <property type="match status" value="1"/>
</dbReference>
<evidence type="ECO:0000313" key="5">
    <source>
        <dbReference type="EMBL" id="KAJ6632729.1"/>
    </source>
</evidence>
<feature type="domain" description="Calpain catalytic" evidence="3">
    <location>
        <begin position="18"/>
        <end position="321"/>
    </location>
</feature>
<comment type="caution">
    <text evidence="2">Lacks conserved residue(s) required for the propagation of feature annotation.</text>
</comment>
<dbReference type="Gene3D" id="2.60.120.380">
    <property type="match status" value="1"/>
</dbReference>
<dbReference type="SUPFAM" id="SSF54001">
    <property type="entry name" value="Cysteine proteinases"/>
    <property type="match status" value="1"/>
</dbReference>
<dbReference type="InterPro" id="IPR036213">
    <property type="entry name" value="Calpain_III_sf"/>
</dbReference>
<dbReference type="SMART" id="SM00720">
    <property type="entry name" value="calpain_III"/>
    <property type="match status" value="1"/>
</dbReference>
<accession>A0A9Q0MJK4</accession>
<dbReference type="InterPro" id="IPR002048">
    <property type="entry name" value="EF_hand_dom"/>
</dbReference>
<feature type="domain" description="EF-hand" evidence="4">
    <location>
        <begin position="540"/>
        <end position="575"/>
    </location>
</feature>
<dbReference type="EMBL" id="WJQU01002550">
    <property type="protein sequence ID" value="KAJ6632729.1"/>
    <property type="molecule type" value="Genomic_DNA"/>
</dbReference>
<evidence type="ECO:0000256" key="2">
    <source>
        <dbReference type="PROSITE-ProRule" id="PRU00239"/>
    </source>
</evidence>
<dbReference type="PROSITE" id="PS50203">
    <property type="entry name" value="CALPAIN_CAT"/>
    <property type="match status" value="1"/>
</dbReference>
<dbReference type="AlphaFoldDB" id="A0A9Q0MJK4"/>
<keyword evidence="6" id="KW-1185">Reference proteome</keyword>
<dbReference type="InterPro" id="IPR022683">
    <property type="entry name" value="Calpain_III"/>
</dbReference>
<gene>
    <name evidence="5" type="primary">CalpC</name>
    <name evidence="5" type="ORF">Bhyg_16945</name>
</gene>
<dbReference type="InterPro" id="IPR038765">
    <property type="entry name" value="Papain-like_cys_pep_sf"/>
</dbReference>
<dbReference type="InterPro" id="IPR022682">
    <property type="entry name" value="Calpain_domain_III"/>
</dbReference>
<dbReference type="CDD" id="cd00214">
    <property type="entry name" value="Calpain_III"/>
    <property type="match status" value="1"/>
</dbReference>
<dbReference type="PANTHER" id="PTHR10183">
    <property type="entry name" value="CALPAIN"/>
    <property type="match status" value="1"/>
</dbReference>
<dbReference type="PANTHER" id="PTHR10183:SF394">
    <property type="entry name" value="CALPAIN-C"/>
    <property type="match status" value="1"/>
</dbReference>
<organism evidence="5 6">
    <name type="scientific">Pseudolycoriella hygida</name>
    <dbReference type="NCBI Taxonomy" id="35572"/>
    <lineage>
        <taxon>Eukaryota</taxon>
        <taxon>Metazoa</taxon>
        <taxon>Ecdysozoa</taxon>
        <taxon>Arthropoda</taxon>
        <taxon>Hexapoda</taxon>
        <taxon>Insecta</taxon>
        <taxon>Pterygota</taxon>
        <taxon>Neoptera</taxon>
        <taxon>Endopterygota</taxon>
        <taxon>Diptera</taxon>
        <taxon>Nematocera</taxon>
        <taxon>Sciaroidea</taxon>
        <taxon>Sciaridae</taxon>
        <taxon>Pseudolycoriella</taxon>
    </lineage>
</organism>
<dbReference type="Pfam" id="PF00648">
    <property type="entry name" value="Peptidase_C2"/>
    <property type="match status" value="1"/>
</dbReference>
<dbReference type="SMART" id="SM00230">
    <property type="entry name" value="CysPc"/>
    <property type="match status" value="1"/>
</dbReference>
<dbReference type="Pfam" id="PF01067">
    <property type="entry name" value="Calpain_III"/>
    <property type="match status" value="1"/>
</dbReference>
<dbReference type="Gene3D" id="3.90.70.10">
    <property type="entry name" value="Cysteine proteinases"/>
    <property type="match status" value="1"/>
</dbReference>
<dbReference type="Gene3D" id="1.10.238.10">
    <property type="entry name" value="EF-hand"/>
    <property type="match status" value="1"/>
</dbReference>
<dbReference type="SUPFAM" id="SSF47473">
    <property type="entry name" value="EF-hand"/>
    <property type="match status" value="1"/>
</dbReference>
<dbReference type="Proteomes" id="UP001151699">
    <property type="component" value="Unassembled WGS sequence"/>
</dbReference>
<comment type="caution">
    <text evidence="5">The sequence shown here is derived from an EMBL/GenBank/DDBJ whole genome shotgun (WGS) entry which is preliminary data.</text>
</comment>
<dbReference type="GO" id="GO:0005509">
    <property type="term" value="F:calcium ion binding"/>
    <property type="evidence" value="ECO:0007669"/>
    <property type="project" value="InterPro"/>
</dbReference>
<evidence type="ECO:0000259" key="3">
    <source>
        <dbReference type="PROSITE" id="PS50203"/>
    </source>
</evidence>
<dbReference type="InterPro" id="IPR022684">
    <property type="entry name" value="Calpain_cysteine_protease"/>
</dbReference>
<dbReference type="InterPro" id="IPR033883">
    <property type="entry name" value="C2_III"/>
</dbReference>
<dbReference type="GO" id="GO:0004198">
    <property type="term" value="F:calcium-dependent cysteine-type endopeptidase activity"/>
    <property type="evidence" value="ECO:0007669"/>
    <property type="project" value="InterPro"/>
</dbReference>
<dbReference type="OrthoDB" id="424753at2759"/>
<reference evidence="5" key="1">
    <citation type="submission" date="2022-07" db="EMBL/GenBank/DDBJ databases">
        <authorList>
            <person name="Trinca V."/>
            <person name="Uliana J.V.C."/>
            <person name="Torres T.T."/>
            <person name="Ward R.J."/>
            <person name="Monesi N."/>
        </authorList>
    </citation>
    <scope>NUCLEOTIDE SEQUENCE</scope>
    <source>
        <strain evidence="5">HSMRA1968</strain>
        <tissue evidence="5">Whole embryos</tissue>
    </source>
</reference>
<comment type="similarity">
    <text evidence="1">Belongs to the peptidase C2 family.</text>
</comment>
<evidence type="ECO:0000259" key="4">
    <source>
        <dbReference type="PROSITE" id="PS50222"/>
    </source>
</evidence>